<sequence>MQNKPSGNKDLHPVSRDKEISEEMNAKEPSSIREETSDGTLLPTNSSGAETQLPATSTTGTHSPQGVDSNQNTPHDESESSTKGNEDSSSNRPVEPPAPAAAPPTAPKGSVDPTGKNNAERRVIGAPGEQVSPNTVDKGDSNDGAGSVKLPSSEPENGSGEQRTTGESAGKAEGAEAEPTPSPTNSTQESVGDNNANAVNGTKPAEGGSPSNQESVGNTETTTT</sequence>
<dbReference type="EMBL" id="NBCO01000069">
    <property type="protein sequence ID" value="ORC83464.1"/>
    <property type="molecule type" value="Genomic_DNA"/>
</dbReference>
<comment type="caution">
    <text evidence="2">The sequence shown here is derived from an EMBL/GenBank/DDBJ whole genome shotgun (WGS) entry which is preliminary data.</text>
</comment>
<feature type="compositionally biased region" description="Polar residues" evidence="1">
    <location>
        <begin position="209"/>
        <end position="224"/>
    </location>
</feature>
<proteinExistence type="predicted"/>
<accession>A0A1X0NFE9</accession>
<feature type="region of interest" description="Disordered" evidence="1">
    <location>
        <begin position="1"/>
        <end position="224"/>
    </location>
</feature>
<protein>
    <submittedName>
        <fullName evidence="2">Uncharacterized protein</fullName>
    </submittedName>
</protein>
<gene>
    <name evidence="2" type="ORF">TM35_000691110</name>
</gene>
<dbReference type="RefSeq" id="XP_028877530.1">
    <property type="nucleotide sequence ID" value="XM_029031184.1"/>
</dbReference>
<organism evidence="2 3">
    <name type="scientific">Trypanosoma theileri</name>
    <dbReference type="NCBI Taxonomy" id="67003"/>
    <lineage>
        <taxon>Eukaryota</taxon>
        <taxon>Discoba</taxon>
        <taxon>Euglenozoa</taxon>
        <taxon>Kinetoplastea</taxon>
        <taxon>Metakinetoplastina</taxon>
        <taxon>Trypanosomatida</taxon>
        <taxon>Trypanosomatidae</taxon>
        <taxon>Trypanosoma</taxon>
    </lineage>
</organism>
<feature type="compositionally biased region" description="Basic and acidic residues" evidence="1">
    <location>
        <begin position="74"/>
        <end position="86"/>
    </location>
</feature>
<evidence type="ECO:0000256" key="1">
    <source>
        <dbReference type="SAM" id="MobiDB-lite"/>
    </source>
</evidence>
<dbReference type="AlphaFoldDB" id="A0A1X0NFE9"/>
<evidence type="ECO:0000313" key="2">
    <source>
        <dbReference type="EMBL" id="ORC83464.1"/>
    </source>
</evidence>
<feature type="non-terminal residue" evidence="2">
    <location>
        <position position="224"/>
    </location>
</feature>
<feature type="compositionally biased region" description="Pro residues" evidence="1">
    <location>
        <begin position="94"/>
        <end position="106"/>
    </location>
</feature>
<dbReference type="Proteomes" id="UP000192257">
    <property type="component" value="Unassembled WGS sequence"/>
</dbReference>
<feature type="compositionally biased region" description="Polar residues" evidence="1">
    <location>
        <begin position="183"/>
        <end position="200"/>
    </location>
</feature>
<feature type="compositionally biased region" description="Basic and acidic residues" evidence="1">
    <location>
        <begin position="7"/>
        <end position="36"/>
    </location>
</feature>
<keyword evidence="3" id="KW-1185">Reference proteome</keyword>
<reference evidence="2 3" key="1">
    <citation type="submission" date="2017-03" db="EMBL/GenBank/DDBJ databases">
        <title>An alternative strategy for trypanosome survival in the mammalian bloodstream revealed through genome and transcriptome analysis of the ubiquitous bovine parasite Trypanosoma (Megatrypanum) theileri.</title>
        <authorList>
            <person name="Kelly S."/>
            <person name="Ivens A."/>
            <person name="Mott A."/>
            <person name="O'Neill E."/>
            <person name="Emms D."/>
            <person name="Macleod O."/>
            <person name="Voorheis P."/>
            <person name="Matthews J."/>
            <person name="Matthews K."/>
            <person name="Carrington M."/>
        </authorList>
    </citation>
    <scope>NUCLEOTIDE SEQUENCE [LARGE SCALE GENOMIC DNA]</scope>
    <source>
        <strain evidence="2">Edinburgh</strain>
    </source>
</reference>
<evidence type="ECO:0000313" key="3">
    <source>
        <dbReference type="Proteomes" id="UP000192257"/>
    </source>
</evidence>
<feature type="compositionally biased region" description="Polar residues" evidence="1">
    <location>
        <begin position="154"/>
        <end position="165"/>
    </location>
</feature>
<dbReference type="GeneID" id="39990964"/>
<dbReference type="VEuPathDB" id="TriTrypDB:TM35_000691110"/>
<name>A0A1X0NFE9_9TRYP</name>
<feature type="compositionally biased region" description="Polar residues" evidence="1">
    <location>
        <begin position="38"/>
        <end position="73"/>
    </location>
</feature>